<dbReference type="PRINTS" id="PR00385">
    <property type="entry name" value="P450"/>
</dbReference>
<evidence type="ECO:0000256" key="2">
    <source>
        <dbReference type="ARBA" id="ARBA00022617"/>
    </source>
</evidence>
<comment type="similarity">
    <text evidence="1">Belongs to the cytochrome P450 family.</text>
</comment>
<dbReference type="InterPro" id="IPR002401">
    <property type="entry name" value="Cyt_P450_E_grp-I"/>
</dbReference>
<dbReference type="PANTHER" id="PTHR24286:SF384">
    <property type="entry name" value="P450, PUTATIVE (EUROFUNG)-RELATED"/>
    <property type="match status" value="1"/>
</dbReference>
<dbReference type="GO" id="GO:0005506">
    <property type="term" value="F:iron ion binding"/>
    <property type="evidence" value="ECO:0007669"/>
    <property type="project" value="InterPro"/>
</dbReference>
<comment type="cofactor">
    <cofactor evidence="7">
        <name>heme</name>
        <dbReference type="ChEBI" id="CHEBI:30413"/>
    </cofactor>
</comment>
<dbReference type="OMA" id="FDPMPVP"/>
<dbReference type="Pfam" id="PF00067">
    <property type="entry name" value="p450"/>
    <property type="match status" value="1"/>
</dbReference>
<reference evidence="8 9" key="1">
    <citation type="journal article" date="2011" name="Science">
        <title>The Selaginella genome identifies genetic changes associated with the evolution of vascular plants.</title>
        <authorList>
            <person name="Banks J.A."/>
            <person name="Nishiyama T."/>
            <person name="Hasebe M."/>
            <person name="Bowman J.L."/>
            <person name="Gribskov M."/>
            <person name="dePamphilis C."/>
            <person name="Albert V.A."/>
            <person name="Aono N."/>
            <person name="Aoyama T."/>
            <person name="Ambrose B.A."/>
            <person name="Ashton N.W."/>
            <person name="Axtell M.J."/>
            <person name="Barker E."/>
            <person name="Barker M.S."/>
            <person name="Bennetzen J.L."/>
            <person name="Bonawitz N.D."/>
            <person name="Chapple C."/>
            <person name="Cheng C."/>
            <person name="Correa L.G."/>
            <person name="Dacre M."/>
            <person name="DeBarry J."/>
            <person name="Dreyer I."/>
            <person name="Elias M."/>
            <person name="Engstrom E.M."/>
            <person name="Estelle M."/>
            <person name="Feng L."/>
            <person name="Finet C."/>
            <person name="Floyd S.K."/>
            <person name="Frommer W.B."/>
            <person name="Fujita T."/>
            <person name="Gramzow L."/>
            <person name="Gutensohn M."/>
            <person name="Harholt J."/>
            <person name="Hattori M."/>
            <person name="Heyl A."/>
            <person name="Hirai T."/>
            <person name="Hiwatashi Y."/>
            <person name="Ishikawa M."/>
            <person name="Iwata M."/>
            <person name="Karol K.G."/>
            <person name="Koehler B."/>
            <person name="Kolukisaoglu U."/>
            <person name="Kubo M."/>
            <person name="Kurata T."/>
            <person name="Lalonde S."/>
            <person name="Li K."/>
            <person name="Li Y."/>
            <person name="Litt A."/>
            <person name="Lyons E."/>
            <person name="Manning G."/>
            <person name="Maruyama T."/>
            <person name="Michael T.P."/>
            <person name="Mikami K."/>
            <person name="Miyazaki S."/>
            <person name="Morinaga S."/>
            <person name="Murata T."/>
            <person name="Mueller-Roeber B."/>
            <person name="Nelson D.R."/>
            <person name="Obara M."/>
            <person name="Oguri Y."/>
            <person name="Olmstead R.G."/>
            <person name="Onodera N."/>
            <person name="Petersen B.L."/>
            <person name="Pils B."/>
            <person name="Prigge M."/>
            <person name="Rensing S.A."/>
            <person name="Riano-Pachon D.M."/>
            <person name="Roberts A.W."/>
            <person name="Sato Y."/>
            <person name="Scheller H.V."/>
            <person name="Schulz B."/>
            <person name="Schulz C."/>
            <person name="Shakirov E.V."/>
            <person name="Shibagaki N."/>
            <person name="Shinohara N."/>
            <person name="Shippen D.E."/>
            <person name="Soerensen I."/>
            <person name="Sotooka R."/>
            <person name="Sugimoto N."/>
            <person name="Sugita M."/>
            <person name="Sumikawa N."/>
            <person name="Tanurdzic M."/>
            <person name="Theissen G."/>
            <person name="Ulvskov P."/>
            <person name="Wakazuki S."/>
            <person name="Weng J.K."/>
            <person name="Willats W.W."/>
            <person name="Wipf D."/>
            <person name="Wolf P.G."/>
            <person name="Yang L."/>
            <person name="Zimmer A.D."/>
            <person name="Zhu Q."/>
            <person name="Mitros T."/>
            <person name="Hellsten U."/>
            <person name="Loque D."/>
            <person name="Otillar R."/>
            <person name="Salamov A."/>
            <person name="Schmutz J."/>
            <person name="Shapiro H."/>
            <person name="Lindquist E."/>
            <person name="Lucas S."/>
            <person name="Rokhsar D."/>
            <person name="Grigoriev I.V."/>
        </authorList>
    </citation>
    <scope>NUCLEOTIDE SEQUENCE [LARGE SCALE GENOMIC DNA]</scope>
</reference>
<dbReference type="eggNOG" id="KOG0157">
    <property type="taxonomic scope" value="Eukaryota"/>
</dbReference>
<dbReference type="AlphaFoldDB" id="D8SDK5"/>
<dbReference type="OrthoDB" id="1470350at2759"/>
<keyword evidence="6" id="KW-0503">Monooxygenase</keyword>
<evidence type="ECO:0000256" key="7">
    <source>
        <dbReference type="PIRSR" id="PIRSR602401-1"/>
    </source>
</evidence>
<evidence type="ECO:0000256" key="5">
    <source>
        <dbReference type="ARBA" id="ARBA00023004"/>
    </source>
</evidence>
<dbReference type="GeneID" id="9647426"/>
<protein>
    <submittedName>
        <fullName evidence="8">Uncharacterized protein CYP716N1</fullName>
    </submittedName>
</protein>
<keyword evidence="3 7" id="KW-0479">Metal-binding</keyword>
<dbReference type="PANTHER" id="PTHR24286">
    <property type="entry name" value="CYTOCHROME P450 26"/>
    <property type="match status" value="1"/>
</dbReference>
<name>D8SDK5_SELML</name>
<dbReference type="SUPFAM" id="SSF48264">
    <property type="entry name" value="Cytochrome P450"/>
    <property type="match status" value="1"/>
</dbReference>
<evidence type="ECO:0000313" key="9">
    <source>
        <dbReference type="Proteomes" id="UP000001514"/>
    </source>
</evidence>
<dbReference type="GO" id="GO:0020037">
    <property type="term" value="F:heme binding"/>
    <property type="evidence" value="ECO:0007669"/>
    <property type="project" value="InterPro"/>
</dbReference>
<evidence type="ECO:0000256" key="6">
    <source>
        <dbReference type="ARBA" id="ARBA00023033"/>
    </source>
</evidence>
<keyword evidence="5 7" id="KW-0408">Iron</keyword>
<keyword evidence="4" id="KW-0560">Oxidoreductase</keyword>
<dbReference type="FunCoup" id="D8SDK5">
    <property type="interactions" value="156"/>
</dbReference>
<accession>D8SDK5</accession>
<keyword evidence="9" id="KW-1185">Reference proteome</keyword>
<dbReference type="InterPro" id="IPR036396">
    <property type="entry name" value="Cyt_P450_sf"/>
</dbReference>
<dbReference type="Gene3D" id="1.10.630.10">
    <property type="entry name" value="Cytochrome P450"/>
    <property type="match status" value="1"/>
</dbReference>
<evidence type="ECO:0000256" key="1">
    <source>
        <dbReference type="ARBA" id="ARBA00010617"/>
    </source>
</evidence>
<evidence type="ECO:0000256" key="3">
    <source>
        <dbReference type="ARBA" id="ARBA00022723"/>
    </source>
</evidence>
<dbReference type="STRING" id="88036.D8SDK5"/>
<dbReference type="Gramene" id="EFJ17638">
    <property type="protein sequence ID" value="EFJ17638"/>
    <property type="gene ID" value="SELMODRAFT_444868"/>
</dbReference>
<organism evidence="9">
    <name type="scientific">Selaginella moellendorffii</name>
    <name type="common">Spikemoss</name>
    <dbReference type="NCBI Taxonomy" id="88036"/>
    <lineage>
        <taxon>Eukaryota</taxon>
        <taxon>Viridiplantae</taxon>
        <taxon>Streptophyta</taxon>
        <taxon>Embryophyta</taxon>
        <taxon>Tracheophyta</taxon>
        <taxon>Lycopodiopsida</taxon>
        <taxon>Selaginellales</taxon>
        <taxon>Selaginellaceae</taxon>
        <taxon>Selaginella</taxon>
    </lineage>
</organism>
<dbReference type="InParanoid" id="D8SDK5"/>
<dbReference type="GO" id="GO:0004497">
    <property type="term" value="F:monooxygenase activity"/>
    <property type="evidence" value="ECO:0000318"/>
    <property type="project" value="GO_Central"/>
</dbReference>
<sequence length="470" mass="53494">MSQALFFVLLFVISVIWFTFTNRNRKRKHASLPPGNMGLPFIGETLPFLRSLVSNQPWEFFRVREAKYGKVYKTRLFGMPVVVVSPPVGTRFMFADTNHTLITKSWPVPVIKLFPESAFVRPDASGSRQLITSFLGPECMKRYVTSTSVIVQKHLDSWPTGELVRVYPLIKRCLFSIVCNMYLGLTDEKEVMELMEPFEKVIHGIISIPVNLPGTAFHRAKLGQKEICNILEKHIAKRRINSQLSPARDQDLLSMLLSTRSKEGTAMTDNEITHNILGLLVSGHELSASSISMTIKSLVENQTVYKEMKRVHCEIGSFKRPREPLEPLDLKQMKYSWRVVQESLRLRPTAPAVARKTLTDVELEGYTIPKGWQMFSAVYNSHTTPEFFPDPLKFDPSRFERAGPNPYTYFPFGGGPRICGGIEQVKMHSLVILHHITTRFDWTLMEPDEPIKISPVAVPAHGLPLELRLV</sequence>
<evidence type="ECO:0000313" key="8">
    <source>
        <dbReference type="EMBL" id="EFJ17638.1"/>
    </source>
</evidence>
<proteinExistence type="inferred from homology"/>
<dbReference type="PRINTS" id="PR00463">
    <property type="entry name" value="EP450I"/>
</dbReference>
<dbReference type="Proteomes" id="UP000001514">
    <property type="component" value="Unassembled WGS sequence"/>
</dbReference>
<feature type="binding site" description="axial binding residue" evidence="7">
    <location>
        <position position="419"/>
    </location>
    <ligand>
        <name>heme</name>
        <dbReference type="ChEBI" id="CHEBI:30413"/>
    </ligand>
    <ligandPart>
        <name>Fe</name>
        <dbReference type="ChEBI" id="CHEBI:18248"/>
    </ligandPart>
</feature>
<gene>
    <name evidence="8" type="primary">CYP716N1</name>
    <name evidence="8" type="ORF">SELMODRAFT_444868</name>
</gene>
<dbReference type="EMBL" id="GL377613">
    <property type="protein sequence ID" value="EFJ17638.1"/>
    <property type="molecule type" value="Genomic_DNA"/>
</dbReference>
<dbReference type="InterPro" id="IPR001128">
    <property type="entry name" value="Cyt_P450"/>
</dbReference>
<dbReference type="GO" id="GO:0016705">
    <property type="term" value="F:oxidoreductase activity, acting on paired donors, with incorporation or reduction of molecular oxygen"/>
    <property type="evidence" value="ECO:0007669"/>
    <property type="project" value="InterPro"/>
</dbReference>
<dbReference type="KEGG" id="smo:SELMODRAFT_444868"/>
<keyword evidence="2 7" id="KW-0349">Heme</keyword>
<evidence type="ECO:0000256" key="4">
    <source>
        <dbReference type="ARBA" id="ARBA00023002"/>
    </source>
</evidence>
<dbReference type="HOGENOM" id="CLU_001570_15_5_1"/>